<dbReference type="EMBL" id="AUZX01013787">
    <property type="protein sequence ID" value="EQD34456.1"/>
    <property type="molecule type" value="Genomic_DNA"/>
</dbReference>
<dbReference type="InterPro" id="IPR039556">
    <property type="entry name" value="ICL/PEPM"/>
</dbReference>
<evidence type="ECO:0000313" key="1">
    <source>
        <dbReference type="EMBL" id="EQD34456.1"/>
    </source>
</evidence>
<dbReference type="AlphaFoldDB" id="T0YGB1"/>
<dbReference type="InterPro" id="IPR040442">
    <property type="entry name" value="Pyrv_kinase-like_dom_sf"/>
</dbReference>
<dbReference type="Pfam" id="PF13714">
    <property type="entry name" value="PEP_mutase"/>
    <property type="match status" value="1"/>
</dbReference>
<proteinExistence type="predicted"/>
<dbReference type="SUPFAM" id="SSF51621">
    <property type="entry name" value="Phosphoenolpyruvate/pyruvate domain"/>
    <property type="match status" value="1"/>
</dbReference>
<organism evidence="1">
    <name type="scientific">mine drainage metagenome</name>
    <dbReference type="NCBI Taxonomy" id="410659"/>
    <lineage>
        <taxon>unclassified sequences</taxon>
        <taxon>metagenomes</taxon>
        <taxon>ecological metagenomes</taxon>
    </lineage>
</organism>
<feature type="non-terminal residue" evidence="1">
    <location>
        <position position="180"/>
    </location>
</feature>
<protein>
    <submittedName>
        <fullName evidence="1">Carboxyvinyl-carboxyphosphonate phosphorylmutase</fullName>
    </submittedName>
</protein>
<comment type="caution">
    <text evidence="1">The sequence shown here is derived from an EMBL/GenBank/DDBJ whole genome shotgun (WGS) entry which is preliminary data.</text>
</comment>
<dbReference type="Gene3D" id="3.20.20.60">
    <property type="entry name" value="Phosphoenolpyruvate-binding domains"/>
    <property type="match status" value="1"/>
</dbReference>
<name>T0YGB1_9ZZZZ</name>
<dbReference type="CDD" id="cd00377">
    <property type="entry name" value="ICL_PEPM"/>
    <property type="match status" value="1"/>
</dbReference>
<reference evidence="1" key="2">
    <citation type="journal article" date="2014" name="ISME J.">
        <title>Microbial stratification in low pH oxic and suboxic macroscopic growths along an acid mine drainage.</title>
        <authorList>
            <person name="Mendez-Garcia C."/>
            <person name="Mesa V."/>
            <person name="Sprenger R.R."/>
            <person name="Richter M."/>
            <person name="Diez M.S."/>
            <person name="Solano J."/>
            <person name="Bargiela R."/>
            <person name="Golyshina O.V."/>
            <person name="Manteca A."/>
            <person name="Ramos J.L."/>
            <person name="Gallego J.R."/>
            <person name="Llorente I."/>
            <person name="Martins Dos Santos V.A."/>
            <person name="Jensen O.N."/>
            <person name="Pelaez A.I."/>
            <person name="Sanchez J."/>
            <person name="Ferrer M."/>
        </authorList>
    </citation>
    <scope>NUCLEOTIDE SEQUENCE</scope>
</reference>
<accession>T0YGB1</accession>
<dbReference type="PANTHER" id="PTHR42905">
    <property type="entry name" value="PHOSPHOENOLPYRUVATE CARBOXYLASE"/>
    <property type="match status" value="1"/>
</dbReference>
<dbReference type="GO" id="GO:0016833">
    <property type="term" value="F:oxo-acid-lyase activity"/>
    <property type="evidence" value="ECO:0007669"/>
    <property type="project" value="UniProtKB-ARBA"/>
</dbReference>
<dbReference type="PANTHER" id="PTHR42905:SF5">
    <property type="entry name" value="CARBOXYVINYL-CARBOXYPHOSPHONATE PHOSPHORYLMUTASE, CHLOROPLASTIC"/>
    <property type="match status" value="1"/>
</dbReference>
<reference evidence="1" key="1">
    <citation type="submission" date="2013-08" db="EMBL/GenBank/DDBJ databases">
        <authorList>
            <person name="Mendez C."/>
            <person name="Richter M."/>
            <person name="Ferrer M."/>
            <person name="Sanchez J."/>
        </authorList>
    </citation>
    <scope>NUCLEOTIDE SEQUENCE</scope>
</reference>
<gene>
    <name evidence="1" type="ORF">B1A_18681</name>
</gene>
<sequence length="180" mass="19260">MNTGFKAYDLRRQLKTRLLEEKNPLVLPGAANALTAKLIEQIGFDAVYVSGAGIANTFLGVPDIGLVTFDQLLSHAQAIVDSVAIPVVVDCDSGFGNSINLQRCVRALERAGVSAIQIEDQTFPKKCGHFSNKSVISEEEAVIKITAAIDAREDENLLIIARTDAGASLGLDSAIKRAKH</sequence>
<dbReference type="InterPro" id="IPR015813">
    <property type="entry name" value="Pyrv/PenolPyrv_kinase-like_dom"/>
</dbReference>